<evidence type="ECO:0000259" key="3">
    <source>
        <dbReference type="PROSITE" id="PS51083"/>
    </source>
</evidence>
<protein>
    <submittedName>
        <fullName evidence="4">Zinc finger protein HIT domain-containing protein, putative</fullName>
    </submittedName>
</protein>
<feature type="compositionally biased region" description="Low complexity" evidence="2">
    <location>
        <begin position="1"/>
        <end position="20"/>
    </location>
</feature>
<dbReference type="RefSeq" id="XP_002774961.1">
    <property type="nucleotide sequence ID" value="XM_002774915.1"/>
</dbReference>
<accession>C5L913</accession>
<feature type="domain" description="HIT-type" evidence="3">
    <location>
        <begin position="49"/>
        <end position="82"/>
    </location>
</feature>
<dbReference type="OrthoDB" id="442267at2759"/>
<feature type="compositionally biased region" description="Low complexity" evidence="2">
    <location>
        <begin position="211"/>
        <end position="220"/>
    </location>
</feature>
<feature type="region of interest" description="Disordered" evidence="2">
    <location>
        <begin position="1"/>
        <end position="45"/>
    </location>
</feature>
<sequence>MSSSPGLLSSPPVEASSSSRAAKKGKGKGKGNATKGGQQGRSGPSVETCWVCLKNEGKYKFVCCQRRYCSIKCYKEHTSKPCTGGMRRDEDAPQRRKRKPLYDFQDAELSLYSSCTKEDLEKLRYSKPILNKLSHPALRKVIKRIDSADDRIAALEKQLSCDADFVSFVDECLAAVGFKYVEEDADEVATKIEEKPQKLIEEITSDESRSSSDFSSSSGGEDSDSD</sequence>
<dbReference type="InterPro" id="IPR007529">
    <property type="entry name" value="Znf_HIT"/>
</dbReference>
<dbReference type="GO" id="GO:0008270">
    <property type="term" value="F:zinc ion binding"/>
    <property type="evidence" value="ECO:0007669"/>
    <property type="project" value="UniProtKB-UniRule"/>
</dbReference>
<keyword evidence="5" id="KW-1185">Reference proteome</keyword>
<keyword evidence="1" id="KW-0862">Zinc</keyword>
<reference evidence="4 5" key="1">
    <citation type="submission" date="2008-07" db="EMBL/GenBank/DDBJ databases">
        <authorList>
            <person name="El-Sayed N."/>
            <person name="Caler E."/>
            <person name="Inman J."/>
            <person name="Amedeo P."/>
            <person name="Hass B."/>
            <person name="Wortman J."/>
        </authorList>
    </citation>
    <scope>NUCLEOTIDE SEQUENCE [LARGE SCALE GENOMIC DNA]</scope>
    <source>
        <strain evidence="5">ATCC 50983 / TXsc</strain>
    </source>
</reference>
<dbReference type="Gene3D" id="3.30.60.190">
    <property type="match status" value="1"/>
</dbReference>
<dbReference type="GeneID" id="9056802"/>
<proteinExistence type="predicted"/>
<name>C5L913_PERM5</name>
<feature type="compositionally biased region" description="Basic and acidic residues" evidence="2">
    <location>
        <begin position="192"/>
        <end position="210"/>
    </location>
</feature>
<gene>
    <name evidence="4" type="ORF">Pmar_PMAR013828</name>
</gene>
<evidence type="ECO:0000256" key="2">
    <source>
        <dbReference type="SAM" id="MobiDB-lite"/>
    </source>
</evidence>
<organism evidence="5">
    <name type="scientific">Perkinsus marinus (strain ATCC 50983 / TXsc)</name>
    <dbReference type="NCBI Taxonomy" id="423536"/>
    <lineage>
        <taxon>Eukaryota</taxon>
        <taxon>Sar</taxon>
        <taxon>Alveolata</taxon>
        <taxon>Perkinsozoa</taxon>
        <taxon>Perkinsea</taxon>
        <taxon>Perkinsida</taxon>
        <taxon>Perkinsidae</taxon>
        <taxon>Perkinsus</taxon>
    </lineage>
</organism>
<dbReference type="AlphaFoldDB" id="C5L913"/>
<keyword evidence="1" id="KW-0863">Zinc-finger</keyword>
<dbReference type="Proteomes" id="UP000007800">
    <property type="component" value="Unassembled WGS sequence"/>
</dbReference>
<keyword evidence="1" id="KW-0479">Metal-binding</keyword>
<dbReference type="SUPFAM" id="SSF144232">
    <property type="entry name" value="HIT/MYND zinc finger-like"/>
    <property type="match status" value="1"/>
</dbReference>
<evidence type="ECO:0000256" key="1">
    <source>
        <dbReference type="PROSITE-ProRule" id="PRU00453"/>
    </source>
</evidence>
<dbReference type="OMA" id="KYKFVCC"/>
<feature type="region of interest" description="Disordered" evidence="2">
    <location>
        <begin position="192"/>
        <end position="226"/>
    </location>
</feature>
<evidence type="ECO:0000313" key="5">
    <source>
        <dbReference type="Proteomes" id="UP000007800"/>
    </source>
</evidence>
<dbReference type="InParanoid" id="C5L913"/>
<evidence type="ECO:0000313" key="4">
    <source>
        <dbReference type="EMBL" id="EER06777.1"/>
    </source>
</evidence>
<dbReference type="PROSITE" id="PS51083">
    <property type="entry name" value="ZF_HIT"/>
    <property type="match status" value="1"/>
</dbReference>
<dbReference type="EMBL" id="GG680342">
    <property type="protein sequence ID" value="EER06777.1"/>
    <property type="molecule type" value="Genomic_DNA"/>
</dbReference>